<dbReference type="CDD" id="cd07302">
    <property type="entry name" value="CHD"/>
    <property type="match status" value="1"/>
</dbReference>
<protein>
    <submittedName>
        <fullName evidence="4">Adenylate/guanylate cyclase domain-containing protein</fullName>
    </submittedName>
</protein>
<evidence type="ECO:0000256" key="2">
    <source>
        <dbReference type="SAM" id="Phobius"/>
    </source>
</evidence>
<feature type="domain" description="Guanylate cyclase" evidence="3">
    <location>
        <begin position="446"/>
        <end position="584"/>
    </location>
</feature>
<dbReference type="InterPro" id="IPR007890">
    <property type="entry name" value="CHASE2"/>
</dbReference>
<sequence>MLSRLAQQIEHSVPDLTGLKIVTLTVLSVSLTLLGIRETGYLNSPEQVLYDQMVRWSPEAEPDPRLLIISVTEEDLRNQEKWPFSDQVITQLLQRLQAYNPRAIGLDLYRDFPVEPGHNDLKLELQRPNVITIRNIDDLAGTPAPPASPPEQVGFNNIPVDLDNVVRRNLLFAETPDEVLFSFSLRLALLYLAPEGISPQNSDLNPNYLQLGNTTFIPLAPHSGGYHQLDDSGYQILLTYRSPHAIAREITFTEALLGPLDPQWVQDKVVLIGSSAPSLQDRFFTPYSPTLAGNTKMPGVVIHSHMVSQLLDAALGIRPLFQFWPDALEIAWLLAWSTVGGVIGWWFRHPLAIALSLGISGLILIGIGFGGFLIALWIPLATPAFGLIFTLIMVITYQSYDDNRRQKIVMKLLGQNTSPEIAEALWRGRDHLLKAGKLPGIRLTATMLFLDIKGFSTISEKMSPEELLDWLNELLGDITHEVLAKQGIVNKFTGDGVMAVFGVPMTRTHHTEIALDAQRAVHCALGISQLLDRFNQWGRQKNLPHIQMRIGIFTGPVVVGSLGGKDRLEYGVLGDSVNTAARLESCEKERQPTDCRILIADKTLVYLDNQFEVESWGLLALKGKEQMVEVYRVKGNRE</sequence>
<keyword evidence="5" id="KW-1185">Reference proteome</keyword>
<dbReference type="Pfam" id="PF00211">
    <property type="entry name" value="Guanylate_cyc"/>
    <property type="match status" value="1"/>
</dbReference>
<gene>
    <name evidence="4" type="ORF">K4A83_15185</name>
</gene>
<feature type="transmembrane region" description="Helical" evidence="2">
    <location>
        <begin position="354"/>
        <end position="378"/>
    </location>
</feature>
<dbReference type="EMBL" id="JAIHOM010000080">
    <property type="protein sequence ID" value="MCW6037609.1"/>
    <property type="molecule type" value="Genomic_DNA"/>
</dbReference>
<dbReference type="SUPFAM" id="SSF55073">
    <property type="entry name" value="Nucleotide cyclase"/>
    <property type="match status" value="1"/>
</dbReference>
<dbReference type="InterPro" id="IPR029787">
    <property type="entry name" value="Nucleotide_cyclase"/>
</dbReference>
<evidence type="ECO:0000313" key="4">
    <source>
        <dbReference type="EMBL" id="MCW6037609.1"/>
    </source>
</evidence>
<comment type="similarity">
    <text evidence="1">Belongs to the adenylyl cyclase class-3 family.</text>
</comment>
<dbReference type="InterPro" id="IPR001054">
    <property type="entry name" value="A/G_cyclase"/>
</dbReference>
<proteinExistence type="inferred from homology"/>
<dbReference type="PANTHER" id="PTHR43081:SF1">
    <property type="entry name" value="ADENYLATE CYCLASE, TERMINAL-DIFFERENTIATION SPECIFIC"/>
    <property type="match status" value="1"/>
</dbReference>
<dbReference type="InterPro" id="IPR050697">
    <property type="entry name" value="Adenylyl/Guanylyl_Cyclase_3/4"/>
</dbReference>
<comment type="caution">
    <text evidence="4">The sequence shown here is derived from an EMBL/GenBank/DDBJ whole genome shotgun (WGS) entry which is preliminary data.</text>
</comment>
<dbReference type="Gene3D" id="3.30.70.1230">
    <property type="entry name" value="Nucleotide cyclase"/>
    <property type="match status" value="1"/>
</dbReference>
<keyword evidence="2" id="KW-0472">Membrane</keyword>
<reference evidence="4 5" key="1">
    <citation type="submission" date="2021-08" db="EMBL/GenBank/DDBJ databases">
        <title>Draft genome sequence of Spirulina subsalsa with high tolerance to salinity and hype-accumulation of phycocyanin.</title>
        <authorList>
            <person name="Pei H."/>
            <person name="Jiang L."/>
        </authorList>
    </citation>
    <scope>NUCLEOTIDE SEQUENCE [LARGE SCALE GENOMIC DNA]</scope>
    <source>
        <strain evidence="4 5">FACHB-351</strain>
    </source>
</reference>
<dbReference type="PANTHER" id="PTHR43081">
    <property type="entry name" value="ADENYLATE CYCLASE, TERMINAL-DIFFERENTIATION SPECIFIC-RELATED"/>
    <property type="match status" value="1"/>
</dbReference>
<dbReference type="Pfam" id="PF05226">
    <property type="entry name" value="CHASE2"/>
    <property type="match status" value="1"/>
</dbReference>
<keyword evidence="2" id="KW-0812">Transmembrane</keyword>
<name>A0ABT3L7Z5_9CYAN</name>
<organism evidence="4 5">
    <name type="scientific">Spirulina subsalsa FACHB-351</name>
    <dbReference type="NCBI Taxonomy" id="234711"/>
    <lineage>
        <taxon>Bacteria</taxon>
        <taxon>Bacillati</taxon>
        <taxon>Cyanobacteriota</taxon>
        <taxon>Cyanophyceae</taxon>
        <taxon>Spirulinales</taxon>
        <taxon>Spirulinaceae</taxon>
        <taxon>Spirulina</taxon>
    </lineage>
</organism>
<accession>A0ABT3L7Z5</accession>
<dbReference type="PROSITE" id="PS50125">
    <property type="entry name" value="GUANYLATE_CYCLASE_2"/>
    <property type="match status" value="1"/>
</dbReference>
<dbReference type="SMART" id="SM00044">
    <property type="entry name" value="CYCc"/>
    <property type="match status" value="1"/>
</dbReference>
<evidence type="ECO:0000256" key="1">
    <source>
        <dbReference type="ARBA" id="ARBA00005381"/>
    </source>
</evidence>
<dbReference type="RefSeq" id="WP_407810046.1">
    <property type="nucleotide sequence ID" value="NZ_JAIHOM010000080.1"/>
</dbReference>
<evidence type="ECO:0000313" key="5">
    <source>
        <dbReference type="Proteomes" id="UP001526426"/>
    </source>
</evidence>
<evidence type="ECO:0000259" key="3">
    <source>
        <dbReference type="PROSITE" id="PS50125"/>
    </source>
</evidence>
<feature type="transmembrane region" description="Helical" evidence="2">
    <location>
        <begin position="330"/>
        <end position="347"/>
    </location>
</feature>
<feature type="transmembrane region" description="Helical" evidence="2">
    <location>
        <begin position="384"/>
        <end position="400"/>
    </location>
</feature>
<dbReference type="SMART" id="SM01080">
    <property type="entry name" value="CHASE2"/>
    <property type="match status" value="1"/>
</dbReference>
<dbReference type="Proteomes" id="UP001526426">
    <property type="component" value="Unassembled WGS sequence"/>
</dbReference>
<keyword evidence="2" id="KW-1133">Transmembrane helix</keyword>